<feature type="binding site" evidence="11">
    <location>
        <begin position="49"/>
        <end position="54"/>
    </location>
    <ligand>
        <name>ATP</name>
        <dbReference type="ChEBI" id="CHEBI:30616"/>
    </ligand>
</feature>
<dbReference type="InterPro" id="IPR027417">
    <property type="entry name" value="P-loop_NTPase"/>
</dbReference>
<evidence type="ECO:0000256" key="7">
    <source>
        <dbReference type="ARBA" id="ARBA00022777"/>
    </source>
</evidence>
<dbReference type="NCBIfam" id="NF010552">
    <property type="entry name" value="PRK13946.1"/>
    <property type="match status" value="1"/>
</dbReference>
<evidence type="ECO:0000256" key="5">
    <source>
        <dbReference type="ARBA" id="ARBA00022679"/>
    </source>
</evidence>
<evidence type="ECO:0000256" key="3">
    <source>
        <dbReference type="ARBA" id="ARBA00012154"/>
    </source>
</evidence>
<evidence type="ECO:0000313" key="13">
    <source>
        <dbReference type="EMBL" id="GGD43568.1"/>
    </source>
</evidence>
<name>A0A916YHH5_9SPHN</name>
<comment type="function">
    <text evidence="11">Catalyzes the specific phosphorylation of the 3-hydroxyl group of shikimic acid using ATP as a cosubstrate.</text>
</comment>
<dbReference type="Gene3D" id="3.40.50.300">
    <property type="entry name" value="P-loop containing nucleotide triphosphate hydrolases"/>
    <property type="match status" value="1"/>
</dbReference>
<comment type="caution">
    <text evidence="13">The sequence shown here is derived from an EMBL/GenBank/DDBJ whole genome shotgun (WGS) entry which is preliminary data.</text>
</comment>
<dbReference type="Pfam" id="PF01202">
    <property type="entry name" value="SKI"/>
    <property type="match status" value="1"/>
</dbReference>
<comment type="similarity">
    <text evidence="2 11">Belongs to the shikimate kinase family.</text>
</comment>
<organism evidence="13 14">
    <name type="scientific">Croceicoccus pelagius</name>
    <dbReference type="NCBI Taxonomy" id="1703341"/>
    <lineage>
        <taxon>Bacteria</taxon>
        <taxon>Pseudomonadati</taxon>
        <taxon>Pseudomonadota</taxon>
        <taxon>Alphaproteobacteria</taxon>
        <taxon>Sphingomonadales</taxon>
        <taxon>Erythrobacteraceae</taxon>
        <taxon>Croceicoccus</taxon>
    </lineage>
</organism>
<dbReference type="GO" id="GO:0000287">
    <property type="term" value="F:magnesium ion binding"/>
    <property type="evidence" value="ECO:0007669"/>
    <property type="project" value="UniProtKB-UniRule"/>
</dbReference>
<dbReference type="HAMAP" id="MF_00109">
    <property type="entry name" value="Shikimate_kinase"/>
    <property type="match status" value="1"/>
</dbReference>
<dbReference type="PANTHER" id="PTHR21087">
    <property type="entry name" value="SHIKIMATE KINASE"/>
    <property type="match status" value="1"/>
</dbReference>
<comment type="subunit">
    <text evidence="11">Monomer.</text>
</comment>
<feature type="binding site" evidence="11">
    <location>
        <position position="95"/>
    </location>
    <ligand>
        <name>substrate</name>
    </ligand>
</feature>
<feature type="binding site" evidence="11">
    <location>
        <position position="177"/>
    </location>
    <ligand>
        <name>substrate</name>
    </ligand>
</feature>
<gene>
    <name evidence="11 13" type="primary">aroK</name>
    <name evidence="13" type="ORF">GCM10010989_17100</name>
</gene>
<dbReference type="GO" id="GO:0005829">
    <property type="term" value="C:cytosol"/>
    <property type="evidence" value="ECO:0007669"/>
    <property type="project" value="TreeGrafter"/>
</dbReference>
<dbReference type="GO" id="GO:0004765">
    <property type="term" value="F:shikimate kinase activity"/>
    <property type="evidence" value="ECO:0007669"/>
    <property type="project" value="UniProtKB-UniRule"/>
</dbReference>
<dbReference type="AlphaFoldDB" id="A0A916YHH5"/>
<accession>A0A916YHH5</accession>
<dbReference type="SUPFAM" id="SSF52540">
    <property type="entry name" value="P-loop containing nucleoside triphosphate hydrolases"/>
    <property type="match status" value="1"/>
</dbReference>
<dbReference type="GO" id="GO:0009423">
    <property type="term" value="P:chorismate biosynthetic process"/>
    <property type="evidence" value="ECO:0007669"/>
    <property type="project" value="UniProtKB-UniRule"/>
</dbReference>
<dbReference type="CDD" id="cd00464">
    <property type="entry name" value="SK"/>
    <property type="match status" value="1"/>
</dbReference>
<comment type="caution">
    <text evidence="11">Lacks conserved residue(s) required for the propagation of feature annotation.</text>
</comment>
<comment type="subcellular location">
    <subcellularLocation>
        <location evidence="11">Cytoplasm</location>
    </subcellularLocation>
</comment>
<evidence type="ECO:0000256" key="4">
    <source>
        <dbReference type="ARBA" id="ARBA00022605"/>
    </source>
</evidence>
<reference evidence="13 14" key="1">
    <citation type="journal article" date="2014" name="Int. J. Syst. Evol. Microbiol.">
        <title>Complete genome sequence of Corynebacterium casei LMG S-19264T (=DSM 44701T), isolated from a smear-ripened cheese.</title>
        <authorList>
            <consortium name="US DOE Joint Genome Institute (JGI-PGF)"/>
            <person name="Walter F."/>
            <person name="Albersmeier A."/>
            <person name="Kalinowski J."/>
            <person name="Ruckert C."/>
        </authorList>
    </citation>
    <scope>NUCLEOTIDE SEQUENCE [LARGE SCALE GENOMIC DNA]</scope>
    <source>
        <strain evidence="13 14">CGMCC 1.15358</strain>
    </source>
</reference>
<comment type="cofactor">
    <cofactor evidence="11">
        <name>Mg(2+)</name>
        <dbReference type="ChEBI" id="CHEBI:18420"/>
    </cofactor>
    <text evidence="11">Binds 1 Mg(2+) ion per subunit.</text>
</comment>
<dbReference type="PRINTS" id="PR01100">
    <property type="entry name" value="SHIKIMTKNASE"/>
</dbReference>
<keyword evidence="11" id="KW-0460">Magnesium</keyword>
<evidence type="ECO:0000256" key="11">
    <source>
        <dbReference type="HAMAP-Rule" id="MF_00109"/>
    </source>
</evidence>
<dbReference type="EC" id="2.7.1.71" evidence="3 11"/>
<feature type="binding site" evidence="11">
    <location>
        <position position="71"/>
    </location>
    <ligand>
        <name>substrate</name>
    </ligand>
</feature>
<dbReference type="InterPro" id="IPR031322">
    <property type="entry name" value="Shikimate/glucono_kinase"/>
</dbReference>
<evidence type="ECO:0000256" key="8">
    <source>
        <dbReference type="ARBA" id="ARBA00022840"/>
    </source>
</evidence>
<evidence type="ECO:0000256" key="2">
    <source>
        <dbReference type="ARBA" id="ARBA00006997"/>
    </source>
</evidence>
<keyword evidence="7 11" id="KW-0418">Kinase</keyword>
<evidence type="ECO:0000256" key="10">
    <source>
        <dbReference type="ARBA" id="ARBA00048567"/>
    </source>
</evidence>
<dbReference type="InterPro" id="IPR023000">
    <property type="entry name" value="Shikimate_kinase_CS"/>
</dbReference>
<keyword evidence="4 11" id="KW-0028">Amino-acid biosynthesis</keyword>
<dbReference type="PANTHER" id="PTHR21087:SF16">
    <property type="entry name" value="SHIKIMATE KINASE 1, CHLOROPLASTIC"/>
    <property type="match status" value="1"/>
</dbReference>
<comment type="catalytic activity">
    <reaction evidence="10 11">
        <text>shikimate + ATP = 3-phosphoshikimate + ADP + H(+)</text>
        <dbReference type="Rhea" id="RHEA:13121"/>
        <dbReference type="ChEBI" id="CHEBI:15378"/>
        <dbReference type="ChEBI" id="CHEBI:30616"/>
        <dbReference type="ChEBI" id="CHEBI:36208"/>
        <dbReference type="ChEBI" id="CHEBI:145989"/>
        <dbReference type="ChEBI" id="CHEBI:456216"/>
        <dbReference type="EC" id="2.7.1.71"/>
    </reaction>
</comment>
<feature type="region of interest" description="Disordered" evidence="12">
    <location>
        <begin position="1"/>
        <end position="22"/>
    </location>
</feature>
<dbReference type="GO" id="GO:0009073">
    <property type="term" value="P:aromatic amino acid family biosynthetic process"/>
    <property type="evidence" value="ECO:0007669"/>
    <property type="project" value="UniProtKB-KW"/>
</dbReference>
<evidence type="ECO:0000256" key="9">
    <source>
        <dbReference type="ARBA" id="ARBA00023141"/>
    </source>
</evidence>
<keyword evidence="8 11" id="KW-0067">ATP-binding</keyword>
<feature type="binding site" evidence="11">
    <location>
        <position position="53"/>
    </location>
    <ligand>
        <name>Mg(2+)</name>
        <dbReference type="ChEBI" id="CHEBI:18420"/>
    </ligand>
</feature>
<proteinExistence type="inferred from homology"/>
<comment type="pathway">
    <text evidence="1 11">Metabolic intermediate biosynthesis; chorismate biosynthesis; chorismate from D-erythrose 4-phosphate and phosphoenolpyruvate: step 5/7.</text>
</comment>
<dbReference type="RefSeq" id="WP_229660344.1">
    <property type="nucleotide sequence ID" value="NZ_BMIO01000005.1"/>
</dbReference>
<dbReference type="GO" id="GO:0005524">
    <property type="term" value="F:ATP binding"/>
    <property type="evidence" value="ECO:0007669"/>
    <property type="project" value="UniProtKB-UniRule"/>
</dbReference>
<keyword evidence="9 11" id="KW-0057">Aromatic amino acid biosynthesis</keyword>
<evidence type="ECO:0000256" key="6">
    <source>
        <dbReference type="ARBA" id="ARBA00022741"/>
    </source>
</evidence>
<keyword evidence="11" id="KW-0479">Metal-binding</keyword>
<feature type="binding site" evidence="11">
    <location>
        <position position="120"/>
    </location>
    <ligand>
        <name>substrate</name>
    </ligand>
</feature>
<sequence>MDQSDPMPGNSTGNDNASAHDGAALPDARALAELSRKLDRPVVLVGLMGVGKSTIGRKLAQALGTRFVDADDAIVEAAQMSIPEIFEKFGEAYFRDGERRVIARIIEDMHGHPAVIATGGGAFVDAETRAMILDKAIAVWLDGDLDVLVERVSRKSTRPLLIGKDPHEVLSRLMEERRPAYCQAHIRAVSDAGPQAASVARILAALEEYEG</sequence>
<keyword evidence="14" id="KW-1185">Reference proteome</keyword>
<feature type="binding site" evidence="11">
    <location>
        <position position="158"/>
    </location>
    <ligand>
        <name>ATP</name>
        <dbReference type="ChEBI" id="CHEBI:30616"/>
    </ligand>
</feature>
<keyword evidence="11" id="KW-0963">Cytoplasm</keyword>
<evidence type="ECO:0000313" key="14">
    <source>
        <dbReference type="Proteomes" id="UP000598997"/>
    </source>
</evidence>
<keyword evidence="5 11" id="KW-0808">Transferase</keyword>
<protein>
    <recommendedName>
        <fullName evidence="3 11">Shikimate kinase</fullName>
        <shortName evidence="11">SK</shortName>
        <ecNumber evidence="3 11">2.7.1.71</ecNumber>
    </recommendedName>
</protein>
<evidence type="ECO:0000256" key="1">
    <source>
        <dbReference type="ARBA" id="ARBA00004842"/>
    </source>
</evidence>
<dbReference type="GO" id="GO:0008652">
    <property type="term" value="P:amino acid biosynthetic process"/>
    <property type="evidence" value="ECO:0007669"/>
    <property type="project" value="UniProtKB-KW"/>
</dbReference>
<evidence type="ECO:0000256" key="12">
    <source>
        <dbReference type="SAM" id="MobiDB-lite"/>
    </source>
</evidence>
<feature type="compositionally biased region" description="Polar residues" evidence="12">
    <location>
        <begin position="1"/>
        <end position="17"/>
    </location>
</feature>
<dbReference type="PROSITE" id="PS01128">
    <property type="entry name" value="SHIKIMATE_KINASE"/>
    <property type="match status" value="1"/>
</dbReference>
<keyword evidence="6 11" id="KW-0547">Nucleotide-binding</keyword>
<dbReference type="InterPro" id="IPR000623">
    <property type="entry name" value="Shikimate_kinase/TSH1"/>
</dbReference>
<dbReference type="EMBL" id="BMIO01000005">
    <property type="protein sequence ID" value="GGD43568.1"/>
    <property type="molecule type" value="Genomic_DNA"/>
</dbReference>
<dbReference type="Proteomes" id="UP000598997">
    <property type="component" value="Unassembled WGS sequence"/>
</dbReference>